<reference evidence="1" key="1">
    <citation type="journal article" date="2020" name="Nature">
        <title>Giant virus diversity and host interactions through global metagenomics.</title>
        <authorList>
            <person name="Schulz F."/>
            <person name="Roux S."/>
            <person name="Paez-Espino D."/>
            <person name="Jungbluth S."/>
            <person name="Walsh D.A."/>
            <person name="Denef V.J."/>
            <person name="McMahon K.D."/>
            <person name="Konstantinidis K.T."/>
            <person name="Eloe-Fadrosh E.A."/>
            <person name="Kyrpides N.C."/>
            <person name="Woyke T."/>
        </authorList>
    </citation>
    <scope>NUCLEOTIDE SEQUENCE</scope>
    <source>
        <strain evidence="1">GVMAG-S-1021933-23</strain>
    </source>
</reference>
<protein>
    <submittedName>
        <fullName evidence="1">Uncharacterized protein</fullName>
    </submittedName>
</protein>
<proteinExistence type="predicted"/>
<evidence type="ECO:0000313" key="1">
    <source>
        <dbReference type="EMBL" id="QHS78127.1"/>
    </source>
</evidence>
<organism evidence="1">
    <name type="scientific">viral metagenome</name>
    <dbReference type="NCBI Taxonomy" id="1070528"/>
    <lineage>
        <taxon>unclassified sequences</taxon>
        <taxon>metagenomes</taxon>
        <taxon>organismal metagenomes</taxon>
    </lineage>
</organism>
<accession>A0A6C0AED4</accession>
<dbReference type="EMBL" id="MN740594">
    <property type="protein sequence ID" value="QHS78127.1"/>
    <property type="molecule type" value="Genomic_DNA"/>
</dbReference>
<dbReference type="AlphaFoldDB" id="A0A6C0AED4"/>
<sequence length="85" mass="10245">MLNFLIIFLIKKFFTFDEYVSKVKISKHPIRKDKYIIKIYFGTSDLSMLGIFIDKLSSELYNELEKDKIEFMYWNTGYAEFSISF</sequence>
<name>A0A6C0AED4_9ZZZZ</name>